<comment type="caution">
    <text evidence="1">The sequence shown here is derived from an EMBL/GenBank/DDBJ whole genome shotgun (WGS) entry which is preliminary data.</text>
</comment>
<accession>A0A9X3LTT3</accession>
<dbReference type="Proteomes" id="UP001146468">
    <property type="component" value="Unassembled WGS sequence"/>
</dbReference>
<evidence type="ECO:0000313" key="2">
    <source>
        <dbReference type="Proteomes" id="UP001146468"/>
    </source>
</evidence>
<dbReference type="AlphaFoldDB" id="A0A9X3LTT3"/>
<dbReference type="Gene3D" id="2.60.120.10">
    <property type="entry name" value="Jelly Rolls"/>
    <property type="match status" value="1"/>
</dbReference>
<proteinExistence type="predicted"/>
<dbReference type="RefSeq" id="WP_269965542.1">
    <property type="nucleotide sequence ID" value="NZ_JAKMUS010000008.1"/>
</dbReference>
<dbReference type="InterPro" id="IPR014710">
    <property type="entry name" value="RmlC-like_jellyroll"/>
</dbReference>
<keyword evidence="2" id="KW-1185">Reference proteome</keyword>
<organism evidence="1 2">
    <name type="scientific">Corynebacterium meitnerae</name>
    <dbReference type="NCBI Taxonomy" id="2913498"/>
    <lineage>
        <taxon>Bacteria</taxon>
        <taxon>Bacillati</taxon>
        <taxon>Actinomycetota</taxon>
        <taxon>Actinomycetes</taxon>
        <taxon>Mycobacteriales</taxon>
        <taxon>Corynebacteriaceae</taxon>
        <taxon>Corynebacterium</taxon>
    </lineage>
</organism>
<dbReference type="EMBL" id="JAKMUS010000008">
    <property type="protein sequence ID" value="MCZ9294117.1"/>
    <property type="molecule type" value="Genomic_DNA"/>
</dbReference>
<reference evidence="1" key="1">
    <citation type="submission" date="2022-02" db="EMBL/GenBank/DDBJ databases">
        <title>Corynebacterium sp. from urogenital microbiome.</title>
        <authorList>
            <person name="Cappelli E.A."/>
            <person name="Ribeiro T.G."/>
            <person name="Peixe L."/>
        </authorList>
    </citation>
    <scope>NUCLEOTIDE SEQUENCE</scope>
    <source>
        <strain evidence="1">C8Ua_172</strain>
    </source>
</reference>
<evidence type="ECO:0000313" key="1">
    <source>
        <dbReference type="EMBL" id="MCZ9294117.1"/>
    </source>
</evidence>
<name>A0A9X3LTT3_9CORY</name>
<protein>
    <submittedName>
        <fullName evidence="1">Uncharacterized protein</fullName>
    </submittedName>
</protein>
<sequence>MTPTPRPGAAEVTFRRLPLADGETFSGWTSARAANPNKQVVTWVSSQGTLLAGSHSLRTGFQLGIVDNACTPTTMDFGEFSPEPFSLVGFGGVKAGEGRVFVGKLFGQTSPVETARPMLGAQLRVEPGAEFVFVVDETFTHGMIALETGLFLENASLDPATIAITRPGAKTLNVVNAADRPVSAILLGGS</sequence>
<gene>
    <name evidence="1" type="ORF">L8U60_06415</name>
</gene>